<dbReference type="Pfam" id="PF13561">
    <property type="entry name" value="adh_short_C2"/>
    <property type="match status" value="1"/>
</dbReference>
<dbReference type="SUPFAM" id="SSF51735">
    <property type="entry name" value="NAD(P)-binding Rossmann-fold domains"/>
    <property type="match status" value="1"/>
</dbReference>
<dbReference type="GO" id="GO:0004316">
    <property type="term" value="F:3-oxoacyl-[acyl-carrier-protein] reductase (NADPH) activity"/>
    <property type="evidence" value="ECO:0007669"/>
    <property type="project" value="UniProtKB-EC"/>
</dbReference>
<keyword evidence="2 3" id="KW-0560">Oxidoreductase</keyword>
<name>A0A161YFI3_9CELL</name>
<protein>
    <submittedName>
        <fullName evidence="3">3-oxoacyl-[acyl-carrier-protein] reductase FabG</fullName>
        <ecNumber evidence="3">1.1.1.100</ecNumber>
    </submittedName>
</protein>
<evidence type="ECO:0000256" key="1">
    <source>
        <dbReference type="ARBA" id="ARBA00006484"/>
    </source>
</evidence>
<dbReference type="PRINTS" id="PR00080">
    <property type="entry name" value="SDRFAMILY"/>
</dbReference>
<dbReference type="EMBL" id="LRIE01000078">
    <property type="protein sequence ID" value="KZM34678.1"/>
    <property type="molecule type" value="Genomic_DNA"/>
</dbReference>
<dbReference type="PRINTS" id="PR00081">
    <property type="entry name" value="GDHRDH"/>
</dbReference>
<dbReference type="EC" id="1.1.1.100" evidence="3"/>
<dbReference type="STRING" id="43678.OJAG_27130"/>
<dbReference type="PROSITE" id="PS00061">
    <property type="entry name" value="ADH_SHORT"/>
    <property type="match status" value="1"/>
</dbReference>
<dbReference type="FunFam" id="3.40.50.720:FF:000084">
    <property type="entry name" value="Short-chain dehydrogenase reductase"/>
    <property type="match status" value="1"/>
</dbReference>
<dbReference type="AlphaFoldDB" id="A0A161YFI3"/>
<organism evidence="3 5">
    <name type="scientific">Oerskovia enterophila</name>
    <dbReference type="NCBI Taxonomy" id="43678"/>
    <lineage>
        <taxon>Bacteria</taxon>
        <taxon>Bacillati</taxon>
        <taxon>Actinomycetota</taxon>
        <taxon>Actinomycetes</taxon>
        <taxon>Micrococcales</taxon>
        <taxon>Cellulomonadaceae</taxon>
        <taxon>Oerskovia</taxon>
    </lineage>
</organism>
<evidence type="ECO:0000256" key="2">
    <source>
        <dbReference type="ARBA" id="ARBA00023002"/>
    </source>
</evidence>
<evidence type="ECO:0000313" key="6">
    <source>
        <dbReference type="Proteomes" id="UP000093412"/>
    </source>
</evidence>
<dbReference type="GO" id="GO:0030497">
    <property type="term" value="P:fatty acid elongation"/>
    <property type="evidence" value="ECO:0007669"/>
    <property type="project" value="TreeGrafter"/>
</dbReference>
<reference evidence="4 6" key="2">
    <citation type="submission" date="2016-06" db="EMBL/GenBank/DDBJ databases">
        <title>Genome sequence of Oerskovia enterophila DSM 43852.</title>
        <authorList>
            <person name="Poehlein A."/>
            <person name="Jag V."/>
            <person name="Bengelsdorf F.R."/>
            <person name="Daniel R."/>
            <person name="Duerre P."/>
        </authorList>
    </citation>
    <scope>NUCLEOTIDE SEQUENCE [LARGE SCALE GENOMIC DNA]</scope>
    <source>
        <strain evidence="4 6">DSM 43852</strain>
    </source>
</reference>
<dbReference type="PATRIC" id="fig|43678.3.peg.2840"/>
<dbReference type="InterPro" id="IPR020904">
    <property type="entry name" value="Sc_DH/Rdtase_CS"/>
</dbReference>
<evidence type="ECO:0000313" key="3">
    <source>
        <dbReference type="EMBL" id="KZM34678.1"/>
    </source>
</evidence>
<dbReference type="InterPro" id="IPR002347">
    <property type="entry name" value="SDR_fam"/>
</dbReference>
<proteinExistence type="inferred from homology"/>
<dbReference type="Proteomes" id="UP000093412">
    <property type="component" value="Unassembled WGS sequence"/>
</dbReference>
<sequence>MARRLALITGASSGIGSATALQLARDGYDLWLTYAHDELGARTTADLATELGATCHVSRLDLRDVASVEKLVTRVDRQWGMLHVLVNNGGMCPYRALDDIELDEWDAVMETNARGTFVLSRAALPLLRAAAAPEGEPPVDRSIVNVASIAGQQGALKTGVHYAASKGALLAITRSFARLLAAEGIRANAVTPGPVTSNITNQLDDVGRAALTSSIPLGRFGTPDDVAWVIASLASPRAGFVTGATYDINGGVRID</sequence>
<dbReference type="PANTHER" id="PTHR42760">
    <property type="entry name" value="SHORT-CHAIN DEHYDROGENASES/REDUCTASES FAMILY MEMBER"/>
    <property type="match status" value="1"/>
</dbReference>
<comment type="caution">
    <text evidence="3">The sequence shown here is derived from an EMBL/GenBank/DDBJ whole genome shotgun (WGS) entry which is preliminary data.</text>
</comment>
<evidence type="ECO:0000313" key="5">
    <source>
        <dbReference type="Proteomes" id="UP000076447"/>
    </source>
</evidence>
<reference evidence="3 5" key="1">
    <citation type="submission" date="2016-01" db="EMBL/GenBank/DDBJ databases">
        <title>Genome sequence of Oerskovia enterophila VJag, an agar and cellulose degrading bacterium.</title>
        <authorList>
            <person name="Poehlein A."/>
            <person name="Jag V."/>
            <person name="Bengelsdorf F."/>
            <person name="Duerre P."/>
            <person name="Daniel R."/>
        </authorList>
    </citation>
    <scope>NUCLEOTIDE SEQUENCE [LARGE SCALE GENOMIC DNA]</scope>
    <source>
        <strain evidence="3 5">VJag</strain>
    </source>
</reference>
<keyword evidence="6" id="KW-1185">Reference proteome</keyword>
<dbReference type="RefSeq" id="WP_068623721.1">
    <property type="nucleotide sequence ID" value="NZ_JBIVFZ010000001.1"/>
</dbReference>
<dbReference type="Gene3D" id="3.40.50.720">
    <property type="entry name" value="NAD(P)-binding Rossmann-like Domain"/>
    <property type="match status" value="1"/>
</dbReference>
<gene>
    <name evidence="3" type="primary">fabG_6</name>
    <name evidence="4" type="synonym">fabG_2</name>
    <name evidence="4" type="ORF">OERS_02370</name>
    <name evidence="3" type="ORF">OJAG_27130</name>
</gene>
<dbReference type="PANTHER" id="PTHR42760:SF40">
    <property type="entry name" value="3-OXOACYL-[ACYL-CARRIER-PROTEIN] REDUCTASE, CHLOROPLASTIC"/>
    <property type="match status" value="1"/>
</dbReference>
<dbReference type="InterPro" id="IPR036291">
    <property type="entry name" value="NAD(P)-bd_dom_sf"/>
</dbReference>
<comment type="similarity">
    <text evidence="1">Belongs to the short-chain dehydrogenases/reductases (SDR) family.</text>
</comment>
<accession>A0A161YFI3</accession>
<dbReference type="Proteomes" id="UP000076447">
    <property type="component" value="Unassembled WGS sequence"/>
</dbReference>
<evidence type="ECO:0000313" key="4">
    <source>
        <dbReference type="EMBL" id="OCI32983.1"/>
    </source>
</evidence>
<dbReference type="OrthoDB" id="517007at2"/>
<dbReference type="EMBL" id="MAQA01000002">
    <property type="protein sequence ID" value="OCI32983.1"/>
    <property type="molecule type" value="Genomic_DNA"/>
</dbReference>